<accession>C3YRB1</accession>
<dbReference type="PANTHER" id="PTHR24113">
    <property type="entry name" value="RAN GTPASE-ACTIVATING PROTEIN 1"/>
    <property type="match status" value="1"/>
</dbReference>
<proteinExistence type="predicted"/>
<dbReference type="Gene3D" id="3.80.10.10">
    <property type="entry name" value="Ribonuclease Inhibitor"/>
    <property type="match status" value="3"/>
</dbReference>
<reference evidence="1" key="1">
    <citation type="journal article" date="2008" name="Nature">
        <title>The amphioxus genome and the evolution of the chordate karyotype.</title>
        <authorList>
            <consortium name="US DOE Joint Genome Institute (JGI-PGF)"/>
            <person name="Putnam N.H."/>
            <person name="Butts T."/>
            <person name="Ferrier D.E.K."/>
            <person name="Furlong R.F."/>
            <person name="Hellsten U."/>
            <person name="Kawashima T."/>
            <person name="Robinson-Rechavi M."/>
            <person name="Shoguchi E."/>
            <person name="Terry A."/>
            <person name="Yu J.-K."/>
            <person name="Benito-Gutierrez E.L."/>
            <person name="Dubchak I."/>
            <person name="Garcia-Fernandez J."/>
            <person name="Gibson-Brown J.J."/>
            <person name="Grigoriev I.V."/>
            <person name="Horton A.C."/>
            <person name="de Jong P.J."/>
            <person name="Jurka J."/>
            <person name="Kapitonov V.V."/>
            <person name="Kohara Y."/>
            <person name="Kuroki Y."/>
            <person name="Lindquist E."/>
            <person name="Lucas S."/>
            <person name="Osoegawa K."/>
            <person name="Pennacchio L.A."/>
            <person name="Salamov A.A."/>
            <person name="Satou Y."/>
            <person name="Sauka-Spengler T."/>
            <person name="Schmutz J."/>
            <person name="Shin-I T."/>
            <person name="Toyoda A."/>
            <person name="Bronner-Fraser M."/>
            <person name="Fujiyama A."/>
            <person name="Holland L.Z."/>
            <person name="Holland P.W.H."/>
            <person name="Satoh N."/>
            <person name="Rokhsar D.S."/>
        </authorList>
    </citation>
    <scope>NUCLEOTIDE SEQUENCE [LARGE SCALE GENOMIC DNA]</scope>
    <source>
        <strain evidence="1">S238N-H82</strain>
        <tissue evidence="1">Testes</tissue>
    </source>
</reference>
<dbReference type="SUPFAM" id="SSF52047">
    <property type="entry name" value="RNI-like"/>
    <property type="match status" value="1"/>
</dbReference>
<name>C3YRB1_BRAFL</name>
<dbReference type="InterPro" id="IPR032675">
    <property type="entry name" value="LRR_dom_sf"/>
</dbReference>
<dbReference type="EMBL" id="GG666547">
    <property type="protein sequence ID" value="EEN57108.1"/>
    <property type="molecule type" value="Genomic_DNA"/>
</dbReference>
<dbReference type="GO" id="GO:0005096">
    <property type="term" value="F:GTPase activator activity"/>
    <property type="evidence" value="ECO:0007669"/>
    <property type="project" value="UniProtKB-KW"/>
</dbReference>
<dbReference type="eggNOG" id="KOG4308">
    <property type="taxonomic scope" value="Eukaryota"/>
</dbReference>
<dbReference type="PROSITE" id="PS51450">
    <property type="entry name" value="LRR"/>
    <property type="match status" value="1"/>
</dbReference>
<evidence type="ECO:0000313" key="1">
    <source>
        <dbReference type="EMBL" id="EEN57108.1"/>
    </source>
</evidence>
<gene>
    <name evidence="1" type="ORF">BRAFLDRAFT_75531</name>
</gene>
<dbReference type="PANTHER" id="PTHR24113:SF15">
    <property type="entry name" value="NACHT DOMAIN-CONTAINING PROTEIN"/>
    <property type="match status" value="1"/>
</dbReference>
<dbReference type="SMART" id="SM00368">
    <property type="entry name" value="LRR_RI"/>
    <property type="match status" value="9"/>
</dbReference>
<sequence>MEEDSQTWEEFAIAYFTDNDADDARHAINQCSTSPVVRCLLQNKVFWGPLCEIRHICQPPPTITSFVRYCVDFGPEYMFSLEIDRKIFYEFLATSLTSLPGIGDVISDCDVQYGTQTSDEDVDPEHHILNMDDERLTDCEIKALCQLFPYMKHLKTLVLSCSDFSSEGALHLARNLAFLTSLEELDLTENKIGDDGLFKMISNWRHIYNFEIADSIVSVDPGLQLCSRRVSLPNFSLKLNCNRLSDVGMATLAVHARSLRHVTELDLGRNGIGDDGAAALASSFCYLTRLRVLILYINNISSDGAVAFSKGLRFLQRLRVLSLGANHIGDRGVTELAGQFVHICNIEVLKLDHTGMTHKGAIAIAAQVHHLLCLKQLDLGKNKIGDLGARALTEVFPRLRSLQDLFLWDCGITSTGAEVISNRMVHLLQLRELHLANNDITLDNLQLLVSGFLASPSLSKIDLRGVRVSELGTQAEGMFCSFVKRLKGSVDLHGGYCGREDGLRWHTGDGDSDYEMYRLGSVNRSTKVVTDKLSILFSVRLHD</sequence>
<dbReference type="InterPro" id="IPR027038">
    <property type="entry name" value="RanGap"/>
</dbReference>
<organism>
    <name type="scientific">Branchiostoma floridae</name>
    <name type="common">Florida lancelet</name>
    <name type="synonym">Amphioxus</name>
    <dbReference type="NCBI Taxonomy" id="7739"/>
    <lineage>
        <taxon>Eukaryota</taxon>
        <taxon>Metazoa</taxon>
        <taxon>Chordata</taxon>
        <taxon>Cephalochordata</taxon>
        <taxon>Leptocardii</taxon>
        <taxon>Amphioxiformes</taxon>
        <taxon>Branchiostomatidae</taxon>
        <taxon>Branchiostoma</taxon>
    </lineage>
</organism>
<protein>
    <submittedName>
        <fullName evidence="1">Uncharacterized protein</fullName>
    </submittedName>
</protein>
<dbReference type="Pfam" id="PF13516">
    <property type="entry name" value="LRR_6"/>
    <property type="match status" value="5"/>
</dbReference>
<dbReference type="AlphaFoldDB" id="C3YRB1"/>
<dbReference type="InterPro" id="IPR001611">
    <property type="entry name" value="Leu-rich_rpt"/>
</dbReference>
<dbReference type="InParanoid" id="C3YRB1"/>